<evidence type="ECO:0008006" key="4">
    <source>
        <dbReference type="Google" id="ProtNLM"/>
    </source>
</evidence>
<keyword evidence="3" id="KW-1185">Reference proteome</keyword>
<protein>
    <recommendedName>
        <fullName evidence="4">SLH domain-containing protein</fullName>
    </recommendedName>
</protein>
<dbReference type="EMBL" id="FXXC01000001">
    <property type="protein sequence ID" value="SMR91361.1"/>
    <property type="molecule type" value="Genomic_DNA"/>
</dbReference>
<feature type="chain" id="PRO_5046917891" description="SLH domain-containing protein" evidence="1">
    <location>
        <begin position="25"/>
        <end position="539"/>
    </location>
</feature>
<evidence type="ECO:0000313" key="3">
    <source>
        <dbReference type="Proteomes" id="UP000196803"/>
    </source>
</evidence>
<comment type="caution">
    <text evidence="2">The sequence shown here is derived from an EMBL/GenBank/DDBJ whole genome shotgun (WGS) entry which is preliminary data.</text>
</comment>
<dbReference type="GeneID" id="31773991"/>
<organism evidence="2 3">
    <name type="scientific">Caldicellulosiruptor bescii</name>
    <name type="common">Anaerocellum thermophilum</name>
    <dbReference type="NCBI Taxonomy" id="31899"/>
    <lineage>
        <taxon>Bacteria</taxon>
        <taxon>Bacillati</taxon>
        <taxon>Bacillota</taxon>
        <taxon>Bacillota incertae sedis</taxon>
        <taxon>Caldicellulosiruptorales</taxon>
        <taxon>Caldicellulosiruptoraceae</taxon>
        <taxon>Caldicellulosiruptor</taxon>
    </lineage>
</organism>
<feature type="signal peptide" evidence="1">
    <location>
        <begin position="1"/>
        <end position="24"/>
    </location>
</feature>
<dbReference type="Proteomes" id="UP000196803">
    <property type="component" value="Unassembled WGS sequence"/>
</dbReference>
<reference evidence="2 3" key="1">
    <citation type="submission" date="2017-05" db="EMBL/GenBank/DDBJ databases">
        <authorList>
            <person name="Varghese N."/>
            <person name="Submissions S."/>
        </authorList>
    </citation>
    <scope>NUCLEOTIDE SEQUENCE [LARGE SCALE GENOMIC DNA]</scope>
    <source>
        <strain evidence="2 3">MACB1020</strain>
    </source>
</reference>
<proteinExistence type="predicted"/>
<name>A0ABY1S604_CALBS</name>
<evidence type="ECO:0000313" key="2">
    <source>
        <dbReference type="EMBL" id="SMR91361.1"/>
    </source>
</evidence>
<keyword evidence="1" id="KW-0732">Signal</keyword>
<accession>A0ABY1S604</accession>
<gene>
    <name evidence="2" type="ORF">SAMN05216240_0403</name>
</gene>
<dbReference type="RefSeq" id="WP_015908944.1">
    <property type="nucleotide sequence ID" value="NZ_FUZJ01000001.1"/>
</dbReference>
<evidence type="ECO:0000256" key="1">
    <source>
        <dbReference type="SAM" id="SignalP"/>
    </source>
</evidence>
<sequence>MRKLLSFLLILGLLLTFSYPVAQAGSLTQAVKTAAAKIDYITAGEFVTSLLMGAKVKPDKPLDYWGKAVSMGLIPGEVKQDKPLTRAQASYIVWKLINAVPELKDKNIPVKTVVLSPVDYTFWLGEDVTHNFRGAYVAWTPPEWDDSPWAHFNSKYAVMAYDLVVIDKYYRDGTVKTVHVWNRLKGYFLPLDWWKVLQRFMKENPNKVKFDLPAERLKAQVWVLGHHSLLGGFSTITDKEFVSTVQNRELYKLYYEPKRNDKLAYWSGCYTFFTYKFDFPPDGIWFTKPRYFQIFLSYLEFGKYKSTNIDDWQWTAELNPVTNEALNRWLMKLPRKFPLDWTRFKYICSDFNKIPALYQEAVLRLADLGIIQPEANVDVNIFKNVYKNFKPIADVWTGIPKYPPVMNMPDIRFNVGRLLTRAEAVDMITKIFDESKRVVFDELTFKNDTIDDYGYNYKFKKARGYEPDGLYCVLYYHTGKTITYRIDELWQLLYCKYRLTTEKRLVLLSSEDSVGIVFNRRYGAIGTTAAQISLYDGTY</sequence>